<organism evidence="3 4">
    <name type="scientific">Lujinxingia litoralis</name>
    <dbReference type="NCBI Taxonomy" id="2211119"/>
    <lineage>
        <taxon>Bacteria</taxon>
        <taxon>Deltaproteobacteria</taxon>
        <taxon>Bradymonadales</taxon>
        <taxon>Lujinxingiaceae</taxon>
        <taxon>Lujinxingia</taxon>
    </lineage>
</organism>
<name>A0A328C6Q6_9DELT</name>
<proteinExistence type="predicted"/>
<dbReference type="EMBL" id="QHKO01000005">
    <property type="protein sequence ID" value="RAL21803.1"/>
    <property type="molecule type" value="Genomic_DNA"/>
</dbReference>
<feature type="compositionally biased region" description="Acidic residues" evidence="1">
    <location>
        <begin position="44"/>
        <end position="62"/>
    </location>
</feature>
<accession>A0A328C6Q6</accession>
<evidence type="ECO:0000313" key="3">
    <source>
        <dbReference type="EMBL" id="RAL21803.1"/>
    </source>
</evidence>
<evidence type="ECO:0000313" key="4">
    <source>
        <dbReference type="Proteomes" id="UP000249169"/>
    </source>
</evidence>
<dbReference type="RefSeq" id="WP_111730366.1">
    <property type="nucleotide sequence ID" value="NZ_QHKO01000005.1"/>
</dbReference>
<keyword evidence="4" id="KW-1185">Reference proteome</keyword>
<sequence length="248" mass="27313">MSLRRLALLVALFPALLTACHEESPQDCPSDACQETPADTGLDAAEDAEPDAEPDADWEPDPGPERPTTGIVIELTWEALEYSADDLTLHEQNQSDLDLHFCDDNAGQFGSRSDSCVSFLSRQFGTPGLATDAEGNPTDVHVDLLYDSYLAAYPEVITLSGPPQNRSHLMVNPYSLYHPRVRANLSIYHDNELIQTFTHDFEQSEAPTPHWYVATIDWALDPAESIIISPPTCLDPDAPDSMALCTRD</sequence>
<dbReference type="Proteomes" id="UP000249169">
    <property type="component" value="Unassembled WGS sequence"/>
</dbReference>
<evidence type="ECO:0000256" key="1">
    <source>
        <dbReference type="SAM" id="MobiDB-lite"/>
    </source>
</evidence>
<feature type="signal peptide" evidence="2">
    <location>
        <begin position="1"/>
        <end position="19"/>
    </location>
</feature>
<evidence type="ECO:0000256" key="2">
    <source>
        <dbReference type="SAM" id="SignalP"/>
    </source>
</evidence>
<gene>
    <name evidence="3" type="ORF">DL240_13200</name>
</gene>
<reference evidence="3 4" key="1">
    <citation type="submission" date="2018-05" db="EMBL/GenBank/DDBJ databases">
        <title>Lujinxingia marina gen. nov. sp. nov., a new facultative anaerobic member of the class Deltaproteobacteria, and proposal of Lujinxingaceae fam. nov.</title>
        <authorList>
            <person name="Li C.-M."/>
        </authorList>
    </citation>
    <scope>NUCLEOTIDE SEQUENCE [LARGE SCALE GENOMIC DNA]</scope>
    <source>
        <strain evidence="3 4">B210</strain>
    </source>
</reference>
<dbReference type="AlphaFoldDB" id="A0A328C6Q6"/>
<feature type="region of interest" description="Disordered" evidence="1">
    <location>
        <begin position="24"/>
        <end position="68"/>
    </location>
</feature>
<keyword evidence="2" id="KW-0732">Signal</keyword>
<dbReference type="PROSITE" id="PS51257">
    <property type="entry name" value="PROKAR_LIPOPROTEIN"/>
    <property type="match status" value="1"/>
</dbReference>
<feature type="chain" id="PRO_5016245404" evidence="2">
    <location>
        <begin position="20"/>
        <end position="248"/>
    </location>
</feature>
<comment type="caution">
    <text evidence="3">The sequence shown here is derived from an EMBL/GenBank/DDBJ whole genome shotgun (WGS) entry which is preliminary data.</text>
</comment>
<protein>
    <submittedName>
        <fullName evidence="3">Uncharacterized protein</fullName>
    </submittedName>
</protein>